<accession>A0A8E6B4G5</accession>
<dbReference type="NCBIfam" id="TIGR02996">
    <property type="entry name" value="rpt_mate_G_obs"/>
    <property type="match status" value="1"/>
</dbReference>
<name>A0A8E6B4G5_9BACT</name>
<dbReference type="KEGG" id="tsph:KIH39_15205"/>
<dbReference type="InterPro" id="IPR014338">
    <property type="entry name" value="CHP02996_rpt-companion-dom"/>
</dbReference>
<reference evidence="1" key="1">
    <citation type="submission" date="2021-05" db="EMBL/GenBank/DDBJ databases">
        <title>Complete genome sequence of the cellulolytic planctomycete Telmatocola sphagniphila SP2T and characterization of the first cellulase from planctomycetes.</title>
        <authorList>
            <person name="Rakitin A.L."/>
            <person name="Beletsky A.V."/>
            <person name="Naumoff D.G."/>
            <person name="Kulichevskaya I.S."/>
            <person name="Mardanov A.V."/>
            <person name="Ravin N.V."/>
            <person name="Dedysh S.N."/>
        </authorList>
    </citation>
    <scope>NUCLEOTIDE SEQUENCE</scope>
    <source>
        <strain evidence="1">SP2T</strain>
    </source>
</reference>
<dbReference type="EMBL" id="CP074694">
    <property type="protein sequence ID" value="QVL30200.1"/>
    <property type="molecule type" value="Genomic_DNA"/>
</dbReference>
<dbReference type="RefSeq" id="WP_213494084.1">
    <property type="nucleotide sequence ID" value="NZ_CP074694.1"/>
</dbReference>
<proteinExistence type="predicted"/>
<protein>
    <submittedName>
        <fullName evidence="1">TIGR02996 domain-containing protein</fullName>
    </submittedName>
</protein>
<dbReference type="AlphaFoldDB" id="A0A8E6B4G5"/>
<sequence>MNPTQQEIDRAAFIRKICESPFDPTPRLIYADWLEDIGQEGQAILVRRSVPGPARGVLILSIEEKVFVNPKAKGVFDSIKFDVPTFFANAQEIFLKFPIIEVSIKGKKPQKARQNEYWVWVSDQFSNHRLINSNSVPQRFIDLMCHQPNRTGIAFHTCREAIDALSRACVDYGREQAGLPAIDWEKLA</sequence>
<evidence type="ECO:0000313" key="2">
    <source>
        <dbReference type="Proteomes" id="UP000676194"/>
    </source>
</evidence>
<keyword evidence="2" id="KW-1185">Reference proteome</keyword>
<dbReference type="Proteomes" id="UP000676194">
    <property type="component" value="Chromosome"/>
</dbReference>
<gene>
    <name evidence="1" type="ORF">KIH39_15205</name>
</gene>
<organism evidence="1 2">
    <name type="scientific">Telmatocola sphagniphila</name>
    <dbReference type="NCBI Taxonomy" id="1123043"/>
    <lineage>
        <taxon>Bacteria</taxon>
        <taxon>Pseudomonadati</taxon>
        <taxon>Planctomycetota</taxon>
        <taxon>Planctomycetia</taxon>
        <taxon>Gemmatales</taxon>
        <taxon>Gemmataceae</taxon>
    </lineage>
</organism>
<evidence type="ECO:0000313" key="1">
    <source>
        <dbReference type="EMBL" id="QVL30200.1"/>
    </source>
</evidence>